<gene>
    <name evidence="1" type="ORF">FA047_03680</name>
</gene>
<dbReference type="EMBL" id="SWBQ01000001">
    <property type="protein sequence ID" value="TKC09203.1"/>
    <property type="molecule type" value="Genomic_DNA"/>
</dbReference>
<name>A0A4U1CP07_9SPHI</name>
<keyword evidence="2" id="KW-1185">Reference proteome</keyword>
<protein>
    <submittedName>
        <fullName evidence="1">Uncharacterized protein</fullName>
    </submittedName>
</protein>
<organism evidence="1 2">
    <name type="scientific">Pedobacter frigoris</name>
    <dbReference type="NCBI Taxonomy" id="2571272"/>
    <lineage>
        <taxon>Bacteria</taxon>
        <taxon>Pseudomonadati</taxon>
        <taxon>Bacteroidota</taxon>
        <taxon>Sphingobacteriia</taxon>
        <taxon>Sphingobacteriales</taxon>
        <taxon>Sphingobacteriaceae</taxon>
        <taxon>Pedobacter</taxon>
    </lineage>
</organism>
<dbReference type="RefSeq" id="WP_136834616.1">
    <property type="nucleotide sequence ID" value="NZ_SWBQ01000001.1"/>
</dbReference>
<evidence type="ECO:0000313" key="2">
    <source>
        <dbReference type="Proteomes" id="UP000307244"/>
    </source>
</evidence>
<dbReference type="InterPro" id="IPR058087">
    <property type="entry name" value="XAC2610_dom"/>
</dbReference>
<accession>A0A4U1CP07</accession>
<dbReference type="NCBIfam" id="NF047539">
    <property type="entry name" value="XAC2610_fam"/>
    <property type="match status" value="1"/>
</dbReference>
<reference evidence="1 2" key="1">
    <citation type="submission" date="2019-04" db="EMBL/GenBank/DDBJ databases">
        <title>Pedobacter sp. RP-3-15 sp. nov., isolated from Arctic soil.</title>
        <authorList>
            <person name="Dahal R.H."/>
            <person name="Kim D.-U."/>
        </authorList>
    </citation>
    <scope>NUCLEOTIDE SEQUENCE [LARGE SCALE GENOMIC DNA]</scope>
    <source>
        <strain evidence="1 2">RP-3-15</strain>
    </source>
</reference>
<comment type="caution">
    <text evidence="1">The sequence shown here is derived from an EMBL/GenBank/DDBJ whole genome shotgun (WGS) entry which is preliminary data.</text>
</comment>
<dbReference type="AlphaFoldDB" id="A0A4U1CP07"/>
<dbReference type="OrthoDB" id="8431028at2"/>
<proteinExistence type="predicted"/>
<sequence>MIKKILPIIVLVMMFSEVIAQPYSLKSTGGAKAFRLNIYYGTEGKGGFVQYRGQQGIIPLKVKSHRQQGKTGYSKTTYVWDEVYDGKLTGSYGLTQEADKLSGAWYKRNKDGRQFQLEHVADQDAHTGIDKYLLHGVLISFYHTTDELLLFSYPDGSTKTSQLPGFDQPGPRRQGSIADYNFDGYDDVAFSIPDAGMGVYRTFDIFLYSPKSKRFQILAEPNDSKANCSGLCDVTLDQKNKLLMTSCRGGATWWKDVYRFSNTNKLVWVSSGKQQ</sequence>
<dbReference type="Proteomes" id="UP000307244">
    <property type="component" value="Unassembled WGS sequence"/>
</dbReference>
<evidence type="ECO:0000313" key="1">
    <source>
        <dbReference type="EMBL" id="TKC09203.1"/>
    </source>
</evidence>